<dbReference type="InterPro" id="IPR052336">
    <property type="entry name" value="MlaD_Phospholipid_Transporter"/>
</dbReference>
<dbReference type="InterPro" id="IPR005693">
    <property type="entry name" value="Mce"/>
</dbReference>
<feature type="domain" description="Mammalian cell entry C-terminal" evidence="3">
    <location>
        <begin position="120"/>
        <end position="278"/>
    </location>
</feature>
<comment type="caution">
    <text evidence="4">The sequence shown here is derived from an EMBL/GenBank/DDBJ whole genome shotgun (WGS) entry which is preliminary data.</text>
</comment>
<evidence type="ECO:0000259" key="2">
    <source>
        <dbReference type="Pfam" id="PF02470"/>
    </source>
</evidence>
<reference evidence="4 5" key="1">
    <citation type="submission" date="2019-09" db="EMBL/GenBank/DDBJ databases">
        <title>Nocardioides panacisoli sp. nov., isolated from the soil of a ginseng field.</title>
        <authorList>
            <person name="Cho C."/>
        </authorList>
    </citation>
    <scope>NUCLEOTIDE SEQUENCE [LARGE SCALE GENOMIC DNA]</scope>
    <source>
        <strain evidence="4 5">BN140041</strain>
    </source>
</reference>
<dbReference type="InterPro" id="IPR003399">
    <property type="entry name" value="Mce/MlaD"/>
</dbReference>
<accession>A0A5B1M4H4</accession>
<proteinExistence type="predicted"/>
<reference evidence="4 5" key="2">
    <citation type="submission" date="2019-09" db="EMBL/GenBank/DDBJ databases">
        <authorList>
            <person name="Jin C."/>
        </authorList>
    </citation>
    <scope>NUCLEOTIDE SEQUENCE [LARGE SCALE GENOMIC DNA]</scope>
    <source>
        <strain evidence="4 5">BN140041</strain>
    </source>
</reference>
<dbReference type="NCBIfam" id="TIGR00996">
    <property type="entry name" value="Mtu_fam_mce"/>
    <property type="match status" value="1"/>
</dbReference>
<evidence type="ECO:0000259" key="3">
    <source>
        <dbReference type="Pfam" id="PF11887"/>
    </source>
</evidence>
<evidence type="ECO:0000313" key="4">
    <source>
        <dbReference type="EMBL" id="KAA1427813.1"/>
    </source>
</evidence>
<feature type="domain" description="Mce/MlaD" evidence="2">
    <location>
        <begin position="38"/>
        <end position="113"/>
    </location>
</feature>
<dbReference type="InterPro" id="IPR024516">
    <property type="entry name" value="Mce_C"/>
</dbReference>
<name>A0A5B1M4H4_9ACTN</name>
<dbReference type="EMBL" id="VUJW01000003">
    <property type="protein sequence ID" value="KAA1427813.1"/>
    <property type="molecule type" value="Genomic_DNA"/>
</dbReference>
<feature type="region of interest" description="Disordered" evidence="1">
    <location>
        <begin position="357"/>
        <end position="404"/>
    </location>
</feature>
<sequence length="404" mass="42767">MISRRVKVQLAVFTVVTLVSIAYAGVKLFSVHELVSPPYEVAAEFDHGGGIFPRADVEVLGTRVGEVTEVTPGPDGGTTVVMAIDADVEVPADVHASVGSKSAIGEQYVELAPRSVGGRLLSDGDVIPRSNTSSPIQVQTLLRNLDAFVGSVDTEDMGVVLEELSAALAGTGPSIGRLVNDADALTRNEVAHAQDQVALIENASTVLDTQVDNAQLTRRFLREWDGALDTIEVLSPDFADVFLAGSVASTEVSRLLFGVEESLPVLLDGLITLSGVANAHLPGLRKVLTLLPWGLELGASTVRYCDEINPMTGRPVPPTCHYDSSGEPLYASYFSDQLFADIPMAYPCTRGYEGTVKHYPDGRPVDGGPRQRPGSPPNMDAACTASPDDPVMPNVRGSQNAPGH</sequence>
<dbReference type="AlphaFoldDB" id="A0A5B1M4H4"/>
<gene>
    <name evidence="4" type="ORF">F0U47_10330</name>
</gene>
<dbReference type="GO" id="GO:0005576">
    <property type="term" value="C:extracellular region"/>
    <property type="evidence" value="ECO:0007669"/>
    <property type="project" value="TreeGrafter"/>
</dbReference>
<protein>
    <submittedName>
        <fullName evidence="4">MCE family protein</fullName>
    </submittedName>
</protein>
<dbReference type="PANTHER" id="PTHR33371">
    <property type="entry name" value="INTERMEMBRANE PHOSPHOLIPID TRANSPORT SYSTEM BINDING PROTEIN MLAD-RELATED"/>
    <property type="match status" value="1"/>
</dbReference>
<dbReference type="Pfam" id="PF02470">
    <property type="entry name" value="MlaD"/>
    <property type="match status" value="1"/>
</dbReference>
<dbReference type="RefSeq" id="WP_149750255.1">
    <property type="nucleotide sequence ID" value="NZ_VUJW01000003.1"/>
</dbReference>
<evidence type="ECO:0000313" key="5">
    <source>
        <dbReference type="Proteomes" id="UP000324351"/>
    </source>
</evidence>
<dbReference type="PANTHER" id="PTHR33371:SF16">
    <property type="entry name" value="MCE-FAMILY PROTEIN MCE3F"/>
    <property type="match status" value="1"/>
</dbReference>
<dbReference type="Pfam" id="PF11887">
    <property type="entry name" value="Mce4_CUP1"/>
    <property type="match status" value="1"/>
</dbReference>
<organism evidence="4 5">
    <name type="scientific">Nocardioides antri</name>
    <dbReference type="NCBI Taxonomy" id="2607659"/>
    <lineage>
        <taxon>Bacteria</taxon>
        <taxon>Bacillati</taxon>
        <taxon>Actinomycetota</taxon>
        <taxon>Actinomycetes</taxon>
        <taxon>Propionibacteriales</taxon>
        <taxon>Nocardioidaceae</taxon>
        <taxon>Nocardioides</taxon>
    </lineage>
</organism>
<keyword evidence="5" id="KW-1185">Reference proteome</keyword>
<evidence type="ECO:0000256" key="1">
    <source>
        <dbReference type="SAM" id="MobiDB-lite"/>
    </source>
</evidence>
<dbReference type="Proteomes" id="UP000324351">
    <property type="component" value="Unassembled WGS sequence"/>
</dbReference>